<organism evidence="1 2">
    <name type="scientific">Pseudomonas fragi</name>
    <dbReference type="NCBI Taxonomy" id="296"/>
    <lineage>
        <taxon>Bacteria</taxon>
        <taxon>Pseudomonadati</taxon>
        <taxon>Pseudomonadota</taxon>
        <taxon>Gammaproteobacteria</taxon>
        <taxon>Pseudomonadales</taxon>
        <taxon>Pseudomonadaceae</taxon>
        <taxon>Pseudomonas</taxon>
    </lineage>
</organism>
<dbReference type="Proteomes" id="UP000215861">
    <property type="component" value="Unassembled WGS sequence"/>
</dbReference>
<sequence>MPAQSHYLPVVAEERSEAAIGCVAVVKPAHAVCQVKHIARIRDCYAVDRSLAPLLSDYIGMFHF</sequence>
<dbReference type="EMBL" id="NQKQ01000018">
    <property type="protein sequence ID" value="PAA09055.1"/>
    <property type="molecule type" value="Genomic_DNA"/>
</dbReference>
<evidence type="ECO:0000313" key="2">
    <source>
        <dbReference type="Proteomes" id="UP000215861"/>
    </source>
</evidence>
<proteinExistence type="predicted"/>
<dbReference type="AlphaFoldDB" id="A0A267A8U5"/>
<reference evidence="1 2" key="1">
    <citation type="submission" date="2017-08" db="EMBL/GenBank/DDBJ databases">
        <title>Genomic and metabolic characterisation of spoilage-associated Pseudomonas species.</title>
        <authorList>
            <person name="Stanborough T."/>
            <person name="Fegan N."/>
            <person name="Powell S.M."/>
            <person name="Singh T."/>
            <person name="Tamplin M.L."/>
            <person name="Chandry P.S."/>
        </authorList>
    </citation>
    <scope>NUCLEOTIDE SEQUENCE [LARGE SCALE GENOMIC DNA]</scope>
    <source>
        <strain evidence="1 2">F1801</strain>
    </source>
</reference>
<protein>
    <submittedName>
        <fullName evidence="1">Uncharacterized protein</fullName>
    </submittedName>
</protein>
<comment type="caution">
    <text evidence="1">The sequence shown here is derived from an EMBL/GenBank/DDBJ whole genome shotgun (WGS) entry which is preliminary data.</text>
</comment>
<name>A0A267A8U5_PSEFR</name>
<accession>A0A267A8U5</accession>
<evidence type="ECO:0000313" key="1">
    <source>
        <dbReference type="EMBL" id="PAA09055.1"/>
    </source>
</evidence>
<gene>
    <name evidence="1" type="ORF">CJU81_16295</name>
</gene>